<gene>
    <name evidence="1" type="ORF">THAOC_35080</name>
</gene>
<evidence type="ECO:0000313" key="1">
    <source>
        <dbReference type="EMBL" id="EJK46262.1"/>
    </source>
</evidence>
<sequence length="89" mass="9532">DGQTTLNGVGTVTEGHFQQEINVNCVRQRCGIFVNQIIQLIRAAGDHVPDDQGRGSGEVDAAIEAQGAERVAHEAPAGMQYRKGDADWS</sequence>
<protein>
    <submittedName>
        <fullName evidence="1">Uncharacterized protein</fullName>
    </submittedName>
</protein>
<evidence type="ECO:0000313" key="2">
    <source>
        <dbReference type="Proteomes" id="UP000266841"/>
    </source>
</evidence>
<dbReference type="EMBL" id="AGNL01047866">
    <property type="protein sequence ID" value="EJK46262.1"/>
    <property type="molecule type" value="Genomic_DNA"/>
</dbReference>
<dbReference type="AlphaFoldDB" id="K0RI40"/>
<reference evidence="1 2" key="1">
    <citation type="journal article" date="2012" name="Genome Biol.">
        <title>Genome and low-iron response of an oceanic diatom adapted to chronic iron limitation.</title>
        <authorList>
            <person name="Lommer M."/>
            <person name="Specht M."/>
            <person name="Roy A.S."/>
            <person name="Kraemer L."/>
            <person name="Andreson R."/>
            <person name="Gutowska M.A."/>
            <person name="Wolf J."/>
            <person name="Bergner S.V."/>
            <person name="Schilhabel M.B."/>
            <person name="Klostermeier U.C."/>
            <person name="Beiko R.G."/>
            <person name="Rosenstiel P."/>
            <person name="Hippler M."/>
            <person name="Laroche J."/>
        </authorList>
    </citation>
    <scope>NUCLEOTIDE SEQUENCE [LARGE SCALE GENOMIC DNA]</scope>
    <source>
        <strain evidence="1 2">CCMP1005</strain>
    </source>
</reference>
<feature type="non-terminal residue" evidence="1">
    <location>
        <position position="1"/>
    </location>
</feature>
<organism evidence="1 2">
    <name type="scientific">Thalassiosira oceanica</name>
    <name type="common">Marine diatom</name>
    <dbReference type="NCBI Taxonomy" id="159749"/>
    <lineage>
        <taxon>Eukaryota</taxon>
        <taxon>Sar</taxon>
        <taxon>Stramenopiles</taxon>
        <taxon>Ochrophyta</taxon>
        <taxon>Bacillariophyta</taxon>
        <taxon>Coscinodiscophyceae</taxon>
        <taxon>Thalassiosirophycidae</taxon>
        <taxon>Thalassiosirales</taxon>
        <taxon>Thalassiosiraceae</taxon>
        <taxon>Thalassiosira</taxon>
    </lineage>
</organism>
<proteinExistence type="predicted"/>
<keyword evidence="2" id="KW-1185">Reference proteome</keyword>
<dbReference type="Proteomes" id="UP000266841">
    <property type="component" value="Unassembled WGS sequence"/>
</dbReference>
<accession>K0RI40</accession>
<name>K0RI40_THAOC</name>
<comment type="caution">
    <text evidence="1">The sequence shown here is derived from an EMBL/GenBank/DDBJ whole genome shotgun (WGS) entry which is preliminary data.</text>
</comment>